<sequence>MLTGCRWVRRDSGNRDLTWRIGSNFATKPPEVSFDGFYAQKWWLPHLPALSTQIWVERRCSATTPFDTCTLMTRPFRATTTTLRSALHARQQVTPALQRLRLSFIPQTMAKRKRSSVAAVAPTTDEAPAMDKKKMRRSEVPLPANTRLTKPPHRQLPRGAAAAITDPNLNPDIKDGVTALRASPDGHEDVGPEPHLKPPLVDGSGTAKGASAGRDATTDMKALVVSNGNASVSTPAGGKGKRKKTGEPHVKNTVEVRVAEGFTAKVTGPAENTGMAGDPEVAEGLDEEVEDEAEVKEALSRPPPLNSNYLPLPWKGRLGYACLNTYLRTANPPVFSSRTCRIASIIEHRHPLRDPSQPEHAIKNRPDKEQAPDIARGQRYVEEIGLANARDIGRMIQWNDKYGIKFMRLSSEMFPFASHDEYGYKLAPFAAETLREAGEVIAKLGHRVTTHPGQFTQLGSPRKQVIENAIRDLEYHDEMLSLLKLPEQQNRDAVMILHLGGAYGDKPAAIARFKENYARLSQSVKNRLVLENDDVVWCTHELLPLCQELNIPFVLDYHHHNIIFDETQIREGTKDVMDLYPAILETWSRKGITPKMHYSEPTPAAISRTARRKHSPRVMTLPPCPNTMDLMIEAKDKEQAVFELMRTFKLPGFHTFNDILPHVRHDENKPWKPKPKKAVKKNRKKKADDTEETGAKLAEEEEEEEDVPPPIIPDEEVAMGGPEGRVYWPPGMEDWLRPPKRVIKKKEEGTTTLAKRKAKTTSVLETASVTSEVGPDEVKTPAKKPPASKRGVKSTKKNSAKSVPTPSASDEEDDHLSSPPLTDLGSEDEAPVVQKRDARPPATRKRSGRATARVSYKEEEADEMIM</sequence>
<dbReference type="AlphaFoldDB" id="E4ZQ00"/>
<dbReference type="GO" id="GO:0005739">
    <property type="term" value="C:mitochondrion"/>
    <property type="evidence" value="ECO:0007669"/>
    <property type="project" value="TreeGrafter"/>
</dbReference>
<dbReference type="OMA" id="PKMHYSE"/>
<dbReference type="eggNOG" id="ENOG502QTMI">
    <property type="taxonomic scope" value="Eukaryota"/>
</dbReference>
<dbReference type="GeneID" id="13282950"/>
<proteinExistence type="predicted"/>
<evidence type="ECO:0000256" key="2">
    <source>
        <dbReference type="ARBA" id="ARBA00022759"/>
    </source>
</evidence>
<reference evidence="9" key="1">
    <citation type="journal article" date="2011" name="Nat. Commun.">
        <title>Effector diversification within compartments of the Leptosphaeria maculans genome affected by Repeat-Induced Point mutations.</title>
        <authorList>
            <person name="Rouxel T."/>
            <person name="Grandaubert J."/>
            <person name="Hane J.K."/>
            <person name="Hoede C."/>
            <person name="van de Wouw A.P."/>
            <person name="Couloux A."/>
            <person name="Dominguez V."/>
            <person name="Anthouard V."/>
            <person name="Bally P."/>
            <person name="Bourras S."/>
            <person name="Cozijnsen A.J."/>
            <person name="Ciuffetti L.M."/>
            <person name="Degrave A."/>
            <person name="Dilmaghani A."/>
            <person name="Duret L."/>
            <person name="Fudal I."/>
            <person name="Goodwin S.B."/>
            <person name="Gout L."/>
            <person name="Glaser N."/>
            <person name="Linglin J."/>
            <person name="Kema G.H.J."/>
            <person name="Lapalu N."/>
            <person name="Lawrence C.B."/>
            <person name="May K."/>
            <person name="Meyer M."/>
            <person name="Ollivier B."/>
            <person name="Poulain J."/>
            <person name="Schoch C.L."/>
            <person name="Simon A."/>
            <person name="Spatafora J.W."/>
            <person name="Stachowiak A."/>
            <person name="Turgeon B.G."/>
            <person name="Tyler B.M."/>
            <person name="Vincent D."/>
            <person name="Weissenbach J."/>
            <person name="Amselem J."/>
            <person name="Quesneville H."/>
            <person name="Oliver R.P."/>
            <person name="Wincker P."/>
            <person name="Balesdent M.-H."/>
            <person name="Howlett B.J."/>
        </authorList>
    </citation>
    <scope>NUCLEOTIDE SEQUENCE [LARGE SCALE GENOMIC DNA]</scope>
    <source>
        <strain evidence="9">JN3 / isolate v23.1.3 / race Av1-4-5-6-7-8</strain>
    </source>
</reference>
<feature type="compositionally biased region" description="Acidic residues" evidence="7">
    <location>
        <begin position="280"/>
        <end position="294"/>
    </location>
</feature>
<evidence type="ECO:0000256" key="5">
    <source>
        <dbReference type="ARBA" id="ARBA00022801"/>
    </source>
</evidence>
<feature type="compositionally biased region" description="Basic residues" evidence="7">
    <location>
        <begin position="786"/>
        <end position="799"/>
    </location>
</feature>
<feature type="compositionally biased region" description="Basic residues" evidence="7">
    <location>
        <begin position="671"/>
        <end position="685"/>
    </location>
</feature>
<feature type="region of interest" description="Disordered" evidence="7">
    <location>
        <begin position="352"/>
        <end position="371"/>
    </location>
</feature>
<feature type="compositionally biased region" description="Polar residues" evidence="7">
    <location>
        <begin position="762"/>
        <end position="771"/>
    </location>
</feature>
<dbReference type="InParanoid" id="E4ZQ00"/>
<dbReference type="NCBIfam" id="TIGR00629">
    <property type="entry name" value="uvde"/>
    <property type="match status" value="1"/>
</dbReference>
<keyword evidence="3" id="KW-0227">DNA damage</keyword>
<evidence type="ECO:0000256" key="6">
    <source>
        <dbReference type="ARBA" id="ARBA00023204"/>
    </source>
</evidence>
<dbReference type="GO" id="GO:0016787">
    <property type="term" value="F:hydrolase activity"/>
    <property type="evidence" value="ECO:0007669"/>
    <property type="project" value="UniProtKB-KW"/>
</dbReference>
<feature type="compositionally biased region" description="Acidic residues" evidence="7">
    <location>
        <begin position="699"/>
        <end position="717"/>
    </location>
</feature>
<organism evidence="9">
    <name type="scientific">Leptosphaeria maculans (strain JN3 / isolate v23.1.3 / race Av1-4-5-6-7-8)</name>
    <name type="common">Blackleg fungus</name>
    <name type="synonym">Phoma lingam</name>
    <dbReference type="NCBI Taxonomy" id="985895"/>
    <lineage>
        <taxon>Eukaryota</taxon>
        <taxon>Fungi</taxon>
        <taxon>Dikarya</taxon>
        <taxon>Ascomycota</taxon>
        <taxon>Pezizomycotina</taxon>
        <taxon>Dothideomycetes</taxon>
        <taxon>Pleosporomycetidae</taxon>
        <taxon>Pleosporales</taxon>
        <taxon>Pleosporineae</taxon>
        <taxon>Leptosphaeriaceae</taxon>
        <taxon>Plenodomus</taxon>
        <taxon>Plenodomus lingam/Leptosphaeria maculans species complex</taxon>
    </lineage>
</organism>
<accession>E4ZQ00</accession>
<keyword evidence="9" id="KW-1185">Reference proteome</keyword>
<keyword evidence="2" id="KW-0255">Endonuclease</keyword>
<dbReference type="InterPro" id="IPR036237">
    <property type="entry name" value="Xyl_isomerase-like_sf"/>
</dbReference>
<feature type="region of interest" description="Disordered" evidence="7">
    <location>
        <begin position="664"/>
        <end position="866"/>
    </location>
</feature>
<evidence type="ECO:0008006" key="10">
    <source>
        <dbReference type="Google" id="ProtNLM"/>
    </source>
</evidence>
<dbReference type="OrthoDB" id="541883at2759"/>
<dbReference type="GO" id="GO:0009411">
    <property type="term" value="P:response to UV"/>
    <property type="evidence" value="ECO:0007669"/>
    <property type="project" value="InterPro"/>
</dbReference>
<protein>
    <recommendedName>
        <fullName evidence="10">UV-endonuclease UVE-1</fullName>
    </recommendedName>
</protein>
<feature type="region of interest" description="Disordered" evidence="7">
    <location>
        <begin position="115"/>
        <end position="135"/>
    </location>
</feature>
<feature type="region of interest" description="Disordered" evidence="7">
    <location>
        <begin position="180"/>
        <end position="251"/>
    </location>
</feature>
<evidence type="ECO:0000313" key="9">
    <source>
        <dbReference type="Proteomes" id="UP000002668"/>
    </source>
</evidence>
<dbReference type="EMBL" id="FP929105">
    <property type="protein sequence ID" value="CBX93535.1"/>
    <property type="molecule type" value="Genomic_DNA"/>
</dbReference>
<name>E4ZQ00_LEPMJ</name>
<dbReference type="Gene3D" id="3.20.20.150">
    <property type="entry name" value="Divalent-metal-dependent TIM barrel enzymes"/>
    <property type="match status" value="1"/>
</dbReference>
<dbReference type="GO" id="GO:0005634">
    <property type="term" value="C:nucleus"/>
    <property type="evidence" value="ECO:0007669"/>
    <property type="project" value="TreeGrafter"/>
</dbReference>
<dbReference type="VEuPathDB" id="FungiDB:LEMA_P044360.1"/>
<feature type="region of interest" description="Disordered" evidence="7">
    <location>
        <begin position="267"/>
        <end position="305"/>
    </location>
</feature>
<evidence type="ECO:0000256" key="7">
    <source>
        <dbReference type="SAM" id="MobiDB-lite"/>
    </source>
</evidence>
<keyword evidence="4" id="KW-0228">DNA excision</keyword>
<dbReference type="STRING" id="985895.E4ZQ00"/>
<evidence type="ECO:0000256" key="3">
    <source>
        <dbReference type="ARBA" id="ARBA00022763"/>
    </source>
</evidence>
<gene>
    <name evidence="8" type="ORF">LEMA_P044360.1</name>
</gene>
<evidence type="ECO:0000256" key="1">
    <source>
        <dbReference type="ARBA" id="ARBA00022722"/>
    </source>
</evidence>
<dbReference type="PANTHER" id="PTHR31290:SF5">
    <property type="entry name" value="UV-DAMAGE ENDONUCLEASE"/>
    <property type="match status" value="1"/>
</dbReference>
<dbReference type="SUPFAM" id="SSF51658">
    <property type="entry name" value="Xylose isomerase-like"/>
    <property type="match status" value="1"/>
</dbReference>
<dbReference type="InterPro" id="IPR004601">
    <property type="entry name" value="UvdE"/>
</dbReference>
<dbReference type="Proteomes" id="UP000002668">
    <property type="component" value="Genome"/>
</dbReference>
<dbReference type="GO" id="GO:0043504">
    <property type="term" value="P:mitochondrial DNA repair"/>
    <property type="evidence" value="ECO:0007669"/>
    <property type="project" value="TreeGrafter"/>
</dbReference>
<dbReference type="PANTHER" id="PTHR31290">
    <property type="entry name" value="UV-DAMAGE ENDONUCLEASE"/>
    <property type="match status" value="1"/>
</dbReference>
<dbReference type="HOGENOM" id="CLU_017168_1_1_1"/>
<keyword evidence="6" id="KW-0234">DNA repair</keyword>
<dbReference type="GO" id="GO:0006289">
    <property type="term" value="P:nucleotide-excision repair"/>
    <property type="evidence" value="ECO:0007669"/>
    <property type="project" value="InterPro"/>
</dbReference>
<feature type="compositionally biased region" description="Basic and acidic residues" evidence="7">
    <location>
        <begin position="184"/>
        <end position="196"/>
    </location>
</feature>
<dbReference type="Pfam" id="PF03851">
    <property type="entry name" value="UvdE"/>
    <property type="match status" value="1"/>
</dbReference>
<keyword evidence="5" id="KW-0378">Hydrolase</keyword>
<dbReference type="GO" id="GO:0004519">
    <property type="term" value="F:endonuclease activity"/>
    <property type="evidence" value="ECO:0007669"/>
    <property type="project" value="UniProtKB-KW"/>
</dbReference>
<evidence type="ECO:0000256" key="4">
    <source>
        <dbReference type="ARBA" id="ARBA00022769"/>
    </source>
</evidence>
<evidence type="ECO:0000313" key="8">
    <source>
        <dbReference type="EMBL" id="CBX93535.1"/>
    </source>
</evidence>
<keyword evidence="1" id="KW-0540">Nuclease</keyword>